<dbReference type="EMBL" id="JAJAWG010000007">
    <property type="protein sequence ID" value="MCB5196791.1"/>
    <property type="molecule type" value="Genomic_DNA"/>
</dbReference>
<dbReference type="InterPro" id="IPR036388">
    <property type="entry name" value="WH-like_DNA-bd_sf"/>
</dbReference>
<dbReference type="InterPro" id="IPR011991">
    <property type="entry name" value="ArsR-like_HTH"/>
</dbReference>
<evidence type="ECO:0000313" key="6">
    <source>
        <dbReference type="Proteomes" id="UP001198034"/>
    </source>
</evidence>
<keyword evidence="2" id="KW-0238">DNA-binding</keyword>
<name>A0ABS8BMS2_9NEIS</name>
<protein>
    <submittedName>
        <fullName evidence="5">Helix-turn-helix domain-containing protein</fullName>
    </submittedName>
</protein>
<keyword evidence="3" id="KW-0804">Transcription</keyword>
<evidence type="ECO:0000313" key="5">
    <source>
        <dbReference type="EMBL" id="MCB5196791.1"/>
    </source>
</evidence>
<dbReference type="PANTHER" id="PTHR33154:SF12">
    <property type="entry name" value="TRANSCRIPTIONAL REGULATORY PROTEIN"/>
    <property type="match status" value="1"/>
</dbReference>
<dbReference type="SMART" id="SM00418">
    <property type="entry name" value="HTH_ARSR"/>
    <property type="match status" value="1"/>
</dbReference>
<feature type="domain" description="HTH arsR-type" evidence="4">
    <location>
        <begin position="6"/>
        <end position="99"/>
    </location>
</feature>
<sequence length="102" mass="10915">MRTPVHPSKESITLSGILYALSDPTRLALIQSLASKGAQSCGALSLPVAKSTASHHFRVLREAGIIQMQAEGTQFINSLRRDDLDSRFPGLLDAVLLASEVA</sequence>
<dbReference type="Gene3D" id="1.10.10.10">
    <property type="entry name" value="Winged helix-like DNA-binding domain superfamily/Winged helix DNA-binding domain"/>
    <property type="match status" value="1"/>
</dbReference>
<evidence type="ECO:0000259" key="4">
    <source>
        <dbReference type="PROSITE" id="PS50987"/>
    </source>
</evidence>
<evidence type="ECO:0000256" key="2">
    <source>
        <dbReference type="ARBA" id="ARBA00023125"/>
    </source>
</evidence>
<dbReference type="CDD" id="cd00090">
    <property type="entry name" value="HTH_ARSR"/>
    <property type="match status" value="1"/>
</dbReference>
<evidence type="ECO:0000256" key="1">
    <source>
        <dbReference type="ARBA" id="ARBA00023015"/>
    </source>
</evidence>
<comment type="caution">
    <text evidence="5">The sequence shown here is derived from an EMBL/GenBank/DDBJ whole genome shotgun (WGS) entry which is preliminary data.</text>
</comment>
<keyword evidence="1" id="KW-0805">Transcription regulation</keyword>
<gene>
    <name evidence="5" type="ORF">LG219_10985</name>
</gene>
<dbReference type="PROSITE" id="PS50987">
    <property type="entry name" value="HTH_ARSR_2"/>
    <property type="match status" value="1"/>
</dbReference>
<proteinExistence type="predicted"/>
<dbReference type="Pfam" id="PF12840">
    <property type="entry name" value="HTH_20"/>
    <property type="match status" value="1"/>
</dbReference>
<reference evidence="5 6" key="1">
    <citation type="submission" date="2021-10" db="EMBL/GenBank/DDBJ databases">
        <authorList>
            <person name="Chen M."/>
        </authorList>
    </citation>
    <scope>NUCLEOTIDE SEQUENCE [LARGE SCALE GENOMIC DNA]</scope>
    <source>
        <strain evidence="5 6">H3-26</strain>
    </source>
</reference>
<dbReference type="InterPro" id="IPR001845">
    <property type="entry name" value="HTH_ArsR_DNA-bd_dom"/>
</dbReference>
<evidence type="ECO:0000256" key="3">
    <source>
        <dbReference type="ARBA" id="ARBA00023163"/>
    </source>
</evidence>
<dbReference type="SUPFAM" id="SSF46785">
    <property type="entry name" value="Winged helix' DNA-binding domain"/>
    <property type="match status" value="1"/>
</dbReference>
<dbReference type="PANTHER" id="PTHR33154">
    <property type="entry name" value="TRANSCRIPTIONAL REGULATOR, ARSR FAMILY"/>
    <property type="match status" value="1"/>
</dbReference>
<keyword evidence="6" id="KW-1185">Reference proteome</keyword>
<dbReference type="InterPro" id="IPR036390">
    <property type="entry name" value="WH_DNA-bd_sf"/>
</dbReference>
<dbReference type="Proteomes" id="UP001198034">
    <property type="component" value="Unassembled WGS sequence"/>
</dbReference>
<accession>A0ABS8BMS2</accession>
<organism evidence="5 6">
    <name type="scientific">Deefgea salmonis</name>
    <dbReference type="NCBI Taxonomy" id="2875502"/>
    <lineage>
        <taxon>Bacteria</taxon>
        <taxon>Pseudomonadati</taxon>
        <taxon>Pseudomonadota</taxon>
        <taxon>Betaproteobacteria</taxon>
        <taxon>Neisseriales</taxon>
        <taxon>Chitinibacteraceae</taxon>
        <taxon>Deefgea</taxon>
    </lineage>
</organism>
<dbReference type="PRINTS" id="PR00778">
    <property type="entry name" value="HTHARSR"/>
</dbReference>
<dbReference type="InterPro" id="IPR051081">
    <property type="entry name" value="HTH_MetalResp_TranReg"/>
</dbReference>